<accession>A0A0T9RC69</accession>
<sequence length="38" mass="4180">MIKMGRLLCAVTRAIFQKKKEASGAQLEDGRDLYPGLA</sequence>
<dbReference type="EMBL" id="CQBK01000037">
    <property type="protein sequence ID" value="CNI55029.1"/>
    <property type="molecule type" value="Genomic_DNA"/>
</dbReference>
<evidence type="ECO:0000313" key="2">
    <source>
        <dbReference type="Proteomes" id="UP000038204"/>
    </source>
</evidence>
<protein>
    <submittedName>
        <fullName evidence="1">Uncharacterized protein</fullName>
    </submittedName>
</protein>
<proteinExistence type="predicted"/>
<evidence type="ECO:0000313" key="1">
    <source>
        <dbReference type="EMBL" id="CNI55029.1"/>
    </source>
</evidence>
<reference evidence="1 2" key="1">
    <citation type="submission" date="2015-03" db="EMBL/GenBank/DDBJ databases">
        <authorList>
            <person name="Murphy D."/>
        </authorList>
    </citation>
    <scope>NUCLEOTIDE SEQUENCE [LARGE SCALE GENOMIC DNA]</scope>
    <source>
        <strain evidence="1 2">Y233</strain>
    </source>
</reference>
<name>A0A0T9RC69_9GAMM</name>
<organism evidence="1 2">
    <name type="scientific">Yersinia similis</name>
    <dbReference type="NCBI Taxonomy" id="367190"/>
    <lineage>
        <taxon>Bacteria</taxon>
        <taxon>Pseudomonadati</taxon>
        <taxon>Pseudomonadota</taxon>
        <taxon>Gammaproteobacteria</taxon>
        <taxon>Enterobacterales</taxon>
        <taxon>Yersiniaceae</taxon>
        <taxon>Yersinia</taxon>
    </lineage>
</organism>
<dbReference type="Proteomes" id="UP000038204">
    <property type="component" value="Unassembled WGS sequence"/>
</dbReference>
<gene>
    <name evidence="1" type="ORF">ERS008667_03706</name>
</gene>
<dbReference type="AlphaFoldDB" id="A0A0T9RC69"/>